<dbReference type="InterPro" id="IPR052211">
    <property type="entry name" value="Cpx_auxiliary_protein"/>
</dbReference>
<evidence type="ECO:0000313" key="8">
    <source>
        <dbReference type="Proteomes" id="UP000620139"/>
    </source>
</evidence>
<feature type="signal peptide" evidence="6">
    <location>
        <begin position="1"/>
        <end position="27"/>
    </location>
</feature>
<evidence type="ECO:0000256" key="5">
    <source>
        <dbReference type="SAM" id="MobiDB-lite"/>
    </source>
</evidence>
<keyword evidence="4" id="KW-0574">Periplasm</keyword>
<keyword evidence="8" id="KW-1185">Reference proteome</keyword>
<dbReference type="InterPro" id="IPR012899">
    <property type="entry name" value="LTXXQ"/>
</dbReference>
<dbReference type="InterPro" id="IPR025961">
    <property type="entry name" value="Metal_resist"/>
</dbReference>
<comment type="similarity">
    <text evidence="2">Belongs to the CpxP/Spy family.</text>
</comment>
<organism evidence="7 8">
    <name type="scientific">Inhella gelatinilytica</name>
    <dbReference type="NCBI Taxonomy" id="2795030"/>
    <lineage>
        <taxon>Bacteria</taxon>
        <taxon>Pseudomonadati</taxon>
        <taxon>Pseudomonadota</taxon>
        <taxon>Betaproteobacteria</taxon>
        <taxon>Burkholderiales</taxon>
        <taxon>Sphaerotilaceae</taxon>
        <taxon>Inhella</taxon>
    </lineage>
</organism>
<dbReference type="EMBL" id="JAEDAL010000007">
    <property type="protein sequence ID" value="MBH9553762.1"/>
    <property type="molecule type" value="Genomic_DNA"/>
</dbReference>
<gene>
    <name evidence="7" type="ORF">I7X43_13000</name>
</gene>
<evidence type="ECO:0000256" key="1">
    <source>
        <dbReference type="ARBA" id="ARBA00004418"/>
    </source>
</evidence>
<comment type="subcellular location">
    <subcellularLocation>
        <location evidence="1">Periplasm</location>
    </subcellularLocation>
</comment>
<dbReference type="RefSeq" id="WP_198101386.1">
    <property type="nucleotide sequence ID" value="NZ_JAEDAL010000007.1"/>
</dbReference>
<dbReference type="Pfam" id="PF13801">
    <property type="entry name" value="Metal_resist"/>
    <property type="match status" value="1"/>
</dbReference>
<proteinExistence type="inferred from homology"/>
<dbReference type="GO" id="GO:0051082">
    <property type="term" value="F:unfolded protein binding"/>
    <property type="evidence" value="ECO:0007669"/>
    <property type="project" value="TreeGrafter"/>
</dbReference>
<evidence type="ECO:0000313" key="7">
    <source>
        <dbReference type="EMBL" id="MBH9553762.1"/>
    </source>
</evidence>
<dbReference type="Gene3D" id="1.20.120.1490">
    <property type="match status" value="1"/>
</dbReference>
<dbReference type="CDD" id="cd09916">
    <property type="entry name" value="CpxP_like"/>
    <property type="match status" value="1"/>
</dbReference>
<accession>A0A931IVV8</accession>
<feature type="chain" id="PRO_5036760554" evidence="6">
    <location>
        <begin position="28"/>
        <end position="161"/>
    </location>
</feature>
<feature type="compositionally biased region" description="Basic residues" evidence="5">
    <location>
        <begin position="151"/>
        <end position="161"/>
    </location>
</feature>
<dbReference type="GO" id="GO:0030288">
    <property type="term" value="C:outer membrane-bounded periplasmic space"/>
    <property type="evidence" value="ECO:0007669"/>
    <property type="project" value="TreeGrafter"/>
</dbReference>
<sequence length="161" mass="17826">MQSSYSLKSLVLAVGLVLSAASPAVFAQRGEGHPGMGGPGFGGMRIMAVLDDVNATEAQRQQIEAIFKAARTDLKPLHQQGQQLHRQLLQAFAAPNVDANAVEALRKQQAAHHEQVSQRMSRAMVEAARILTPEQRAQWADKMGKRMERMQRRHEQHGRKS</sequence>
<dbReference type="PIRSF" id="PIRSF034445">
    <property type="entry name" value="CpxP_Spy"/>
    <property type="match status" value="1"/>
</dbReference>
<evidence type="ECO:0000256" key="6">
    <source>
        <dbReference type="SAM" id="SignalP"/>
    </source>
</evidence>
<dbReference type="Proteomes" id="UP000620139">
    <property type="component" value="Unassembled WGS sequence"/>
</dbReference>
<evidence type="ECO:0000256" key="2">
    <source>
        <dbReference type="ARBA" id="ARBA00008441"/>
    </source>
</evidence>
<dbReference type="PANTHER" id="PTHR38102">
    <property type="entry name" value="PERIPLASMIC CHAPERONE SPY"/>
    <property type="match status" value="1"/>
</dbReference>
<feature type="region of interest" description="Disordered" evidence="5">
    <location>
        <begin position="139"/>
        <end position="161"/>
    </location>
</feature>
<reference evidence="7" key="1">
    <citation type="submission" date="2020-12" db="EMBL/GenBank/DDBJ databases">
        <title>The genome sequence of Inhella sp. 4Y17.</title>
        <authorList>
            <person name="Liu Y."/>
        </authorList>
    </citation>
    <scope>NUCLEOTIDE SEQUENCE</scope>
    <source>
        <strain evidence="7">4Y10</strain>
    </source>
</reference>
<name>A0A931IVV8_9BURK</name>
<evidence type="ECO:0000256" key="4">
    <source>
        <dbReference type="ARBA" id="ARBA00022764"/>
    </source>
</evidence>
<keyword evidence="3 6" id="KW-0732">Signal</keyword>
<protein>
    <submittedName>
        <fullName evidence="7">Spy/CpxP family protein refolding chaperone</fullName>
    </submittedName>
</protein>
<dbReference type="PANTHER" id="PTHR38102:SF1">
    <property type="entry name" value="PERIPLASMIC CHAPERONE SPY"/>
    <property type="match status" value="1"/>
</dbReference>
<dbReference type="AlphaFoldDB" id="A0A931IVV8"/>
<comment type="caution">
    <text evidence="7">The sequence shown here is derived from an EMBL/GenBank/DDBJ whole genome shotgun (WGS) entry which is preliminary data.</text>
</comment>
<evidence type="ECO:0000256" key="3">
    <source>
        <dbReference type="ARBA" id="ARBA00022729"/>
    </source>
</evidence>